<comment type="caution">
    <text evidence="1">The sequence shown here is derived from an EMBL/GenBank/DDBJ whole genome shotgun (WGS) entry which is preliminary data.</text>
</comment>
<name>A0A0G0PJE7_9BACT</name>
<reference evidence="1 2" key="1">
    <citation type="journal article" date="2015" name="Nature">
        <title>rRNA introns, odd ribosomes, and small enigmatic genomes across a large radiation of phyla.</title>
        <authorList>
            <person name="Brown C.T."/>
            <person name="Hug L.A."/>
            <person name="Thomas B.C."/>
            <person name="Sharon I."/>
            <person name="Castelle C.J."/>
            <person name="Singh A."/>
            <person name="Wilkins M.J."/>
            <person name="Williams K.H."/>
            <person name="Banfield J.F."/>
        </authorList>
    </citation>
    <scope>NUCLEOTIDE SEQUENCE [LARGE SCALE GENOMIC DNA]</scope>
</reference>
<evidence type="ECO:0000313" key="1">
    <source>
        <dbReference type="EMBL" id="KKQ89451.1"/>
    </source>
</evidence>
<dbReference type="AlphaFoldDB" id="A0A0G0PJE7"/>
<dbReference type="Proteomes" id="UP000033934">
    <property type="component" value="Unassembled WGS sequence"/>
</dbReference>
<sequence length="260" mass="30854">MQTYEQLTKYYSEDVIRHNPKKVLVEYLQYEILDSIFKQKRSSSLSFIGGTAIRVVYGSDRFSEDLDFDNFGLSFPEFEELTNLVIKDMKLKGFEVEFRFVEKGAYHCYIKFPKLLQEYHLDQSPTEKILVRIDTMEKEPIVEPKIETINKFSIFRDILVNPKEIILSQKLITILDRRREKGRDFYDVSFLLGITQPDFTYIKKSLNLDKDEFIKKVFKRCQLLNFNQLAQDVEPFLVDPTQSARVKNFQNFIKNTFSKL</sequence>
<dbReference type="EMBL" id="LBVO01000025">
    <property type="protein sequence ID" value="KKQ89451.1"/>
    <property type="molecule type" value="Genomic_DNA"/>
</dbReference>
<dbReference type="PATRIC" id="fig|1618334.3.peg.417"/>
<protein>
    <recommendedName>
        <fullName evidence="3">Nucleotidyl transferase AbiEii/AbiGii toxin family protein</fullName>
    </recommendedName>
</protein>
<proteinExistence type="predicted"/>
<dbReference type="InterPro" id="IPR014942">
    <property type="entry name" value="AbiEii"/>
</dbReference>
<gene>
    <name evidence="1" type="ORF">UT11_C0025G0005</name>
</gene>
<organism evidence="1 2">
    <name type="scientific">Berkelbacteria bacterium GW2011_GWA2_38_9</name>
    <dbReference type="NCBI Taxonomy" id="1618334"/>
    <lineage>
        <taxon>Bacteria</taxon>
        <taxon>Candidatus Berkelbacteria</taxon>
    </lineage>
</organism>
<evidence type="ECO:0000313" key="2">
    <source>
        <dbReference type="Proteomes" id="UP000033934"/>
    </source>
</evidence>
<dbReference type="Gene3D" id="3.10.450.620">
    <property type="entry name" value="JHP933, nucleotidyltransferase-like core domain"/>
    <property type="match status" value="1"/>
</dbReference>
<accession>A0A0G0PJE7</accession>
<evidence type="ECO:0008006" key="3">
    <source>
        <dbReference type="Google" id="ProtNLM"/>
    </source>
</evidence>
<dbReference type="Pfam" id="PF08843">
    <property type="entry name" value="AbiEii"/>
    <property type="match status" value="1"/>
</dbReference>